<dbReference type="PROSITE" id="PS50002">
    <property type="entry name" value="SH3"/>
    <property type="match status" value="1"/>
</dbReference>
<dbReference type="PANTHER" id="PTHR15729">
    <property type="entry name" value="CDC42 GTPASE-ACTIVATING PROTEIN"/>
    <property type="match status" value="1"/>
</dbReference>
<accession>A0AAV5X147</accession>
<feature type="domain" description="Rho-GAP" evidence="7">
    <location>
        <begin position="307"/>
        <end position="500"/>
    </location>
</feature>
<dbReference type="SMART" id="SM00324">
    <property type="entry name" value="RhoGAP"/>
    <property type="match status" value="1"/>
</dbReference>
<keyword evidence="9" id="KW-1185">Reference proteome</keyword>
<dbReference type="InterPro" id="IPR051576">
    <property type="entry name" value="PX-Rho_GAP"/>
</dbReference>
<feature type="region of interest" description="Disordered" evidence="5">
    <location>
        <begin position="724"/>
        <end position="754"/>
    </location>
</feature>
<evidence type="ECO:0000256" key="2">
    <source>
        <dbReference type="ARBA" id="ARBA00022443"/>
    </source>
</evidence>
<dbReference type="Proteomes" id="UP001432322">
    <property type="component" value="Unassembled WGS sequence"/>
</dbReference>
<comment type="caution">
    <text evidence="8">The sequence shown here is derived from an EMBL/GenBank/DDBJ whole genome shotgun (WGS) entry which is preliminary data.</text>
</comment>
<dbReference type="EMBL" id="BTSY01000007">
    <property type="protein sequence ID" value="GMT36223.1"/>
    <property type="molecule type" value="Genomic_DNA"/>
</dbReference>
<evidence type="ECO:0000256" key="3">
    <source>
        <dbReference type="ARBA" id="ARBA00022468"/>
    </source>
</evidence>
<dbReference type="Gene3D" id="2.30.30.40">
    <property type="entry name" value="SH3 Domains"/>
    <property type="match status" value="1"/>
</dbReference>
<evidence type="ECO:0000313" key="8">
    <source>
        <dbReference type="EMBL" id="GMT36223.1"/>
    </source>
</evidence>
<dbReference type="AlphaFoldDB" id="A0AAV5X147"/>
<evidence type="ECO:0000256" key="1">
    <source>
        <dbReference type="ARBA" id="ARBA00008795"/>
    </source>
</evidence>
<keyword evidence="3" id="KW-0343">GTPase activation</keyword>
<feature type="compositionally biased region" description="Low complexity" evidence="5">
    <location>
        <begin position="21"/>
        <end position="35"/>
    </location>
</feature>
<feature type="domain" description="SH3" evidence="6">
    <location>
        <begin position="188"/>
        <end position="271"/>
    </location>
</feature>
<dbReference type="Gene3D" id="3.30.1520.10">
    <property type="entry name" value="Phox-like domain"/>
    <property type="match status" value="1"/>
</dbReference>
<dbReference type="SUPFAM" id="SSF50044">
    <property type="entry name" value="SH3-domain"/>
    <property type="match status" value="1"/>
</dbReference>
<dbReference type="Gene3D" id="1.10.555.10">
    <property type="entry name" value="Rho GTPase activation protein"/>
    <property type="match status" value="1"/>
</dbReference>
<dbReference type="InterPro" id="IPR000198">
    <property type="entry name" value="RhoGAP_dom"/>
</dbReference>
<comment type="similarity">
    <text evidence="1">Belongs to the PX domain-containing GAP family.</text>
</comment>
<dbReference type="SUPFAM" id="SSF48350">
    <property type="entry name" value="GTPase activation domain, GAP"/>
    <property type="match status" value="1"/>
</dbReference>
<evidence type="ECO:0000256" key="4">
    <source>
        <dbReference type="PROSITE-ProRule" id="PRU00192"/>
    </source>
</evidence>
<dbReference type="Pfam" id="PF00620">
    <property type="entry name" value="RhoGAP"/>
    <property type="match status" value="1"/>
</dbReference>
<dbReference type="InterPro" id="IPR036871">
    <property type="entry name" value="PX_dom_sf"/>
</dbReference>
<organism evidence="8 9">
    <name type="scientific">Pristionchus fissidentatus</name>
    <dbReference type="NCBI Taxonomy" id="1538716"/>
    <lineage>
        <taxon>Eukaryota</taxon>
        <taxon>Metazoa</taxon>
        <taxon>Ecdysozoa</taxon>
        <taxon>Nematoda</taxon>
        <taxon>Chromadorea</taxon>
        <taxon>Rhabditida</taxon>
        <taxon>Rhabditina</taxon>
        <taxon>Diplogasteromorpha</taxon>
        <taxon>Diplogasteroidea</taxon>
        <taxon>Neodiplogasteridae</taxon>
        <taxon>Pristionchus</taxon>
    </lineage>
</organism>
<evidence type="ECO:0000259" key="6">
    <source>
        <dbReference type="PROSITE" id="PS50002"/>
    </source>
</evidence>
<dbReference type="PROSITE" id="PS50238">
    <property type="entry name" value="RHOGAP"/>
    <property type="match status" value="1"/>
</dbReference>
<dbReference type="InterPro" id="IPR008936">
    <property type="entry name" value="Rho_GTPase_activation_prot"/>
</dbReference>
<dbReference type="PANTHER" id="PTHR15729:SF10">
    <property type="entry name" value="GTPASE-ACTIVATING PROTEIN CDGAPR"/>
    <property type="match status" value="1"/>
</dbReference>
<dbReference type="SUPFAM" id="SSF64268">
    <property type="entry name" value="PX domain"/>
    <property type="match status" value="1"/>
</dbReference>
<dbReference type="InterPro" id="IPR036028">
    <property type="entry name" value="SH3-like_dom_sf"/>
</dbReference>
<dbReference type="GO" id="GO:0005096">
    <property type="term" value="F:GTPase activator activity"/>
    <property type="evidence" value="ECO:0007669"/>
    <property type="project" value="UniProtKB-KW"/>
</dbReference>
<dbReference type="GO" id="GO:0007264">
    <property type="term" value="P:small GTPase-mediated signal transduction"/>
    <property type="evidence" value="ECO:0007669"/>
    <property type="project" value="TreeGrafter"/>
</dbReference>
<dbReference type="GO" id="GO:0035091">
    <property type="term" value="F:phosphatidylinositol binding"/>
    <property type="evidence" value="ECO:0007669"/>
    <property type="project" value="InterPro"/>
</dbReference>
<dbReference type="Pfam" id="PF00018">
    <property type="entry name" value="SH3_1"/>
    <property type="match status" value="1"/>
</dbReference>
<protein>
    <submittedName>
        <fullName evidence="8">Uncharacterized protein</fullName>
    </submittedName>
</protein>
<reference evidence="8" key="1">
    <citation type="submission" date="2023-10" db="EMBL/GenBank/DDBJ databases">
        <title>Genome assembly of Pristionchus species.</title>
        <authorList>
            <person name="Yoshida K."/>
            <person name="Sommer R.J."/>
        </authorList>
    </citation>
    <scope>NUCLEOTIDE SEQUENCE</scope>
    <source>
        <strain evidence="8">RS5133</strain>
    </source>
</reference>
<evidence type="ECO:0000313" key="9">
    <source>
        <dbReference type="Proteomes" id="UP001432322"/>
    </source>
</evidence>
<evidence type="ECO:0000259" key="7">
    <source>
        <dbReference type="PROSITE" id="PS50238"/>
    </source>
</evidence>
<dbReference type="SMART" id="SM00326">
    <property type="entry name" value="SH3"/>
    <property type="match status" value="1"/>
</dbReference>
<proteinExistence type="inferred from homology"/>
<sequence>MIDILEGAQCLSPSTAREDSPIPASPTISRSPRSRISARTITKLAECRHFHYASVELGPIDLRIEEETEDGYVMEVKSEGETWRISRSWQSLIEFDQQLHRCVFERRHSKLAELGLLESDETAVESGGSSSTCSRMGESRRRMLDSYLNRLSRLTGSLITCYPVLKFLEVDSRGHHFLPPEMSAINTPAIAAAIVTKDFIAQQPDQLTIRVGDIISIIEMCSRVQNETNWWKAKLTISASKGGGIQPAHDENSNTFKIGFFPSNCVQLFEDKGINVSPPSAHKSFSAARRVSQLFKRGRRRNPVFGCDLESHLERSGRRVPLILERCVDVIEKHGIVTGIYRQCGIQSNIQRLRAKFDCGADPDLYEFTIVRDVYCVSSLLKQYFRQLPNPLFTYQSYHTLLEAFESETEEDKIRKLKIAMDQLPQAHYNTARYLMKHLNRLCQHTSSTDMTSRNLAIVWAPNLFRAPPSINGQDSHLLSGLNVHTSLCNFIIEHTNEIFEEEKMEESFQSVSGYNDNFSSSMLHCRHQSFNGLLNEEEDSLKKSQSDSRFSRLFRGKSVDEFVGGFRNRRRTLNGAENSRLRTETFVKPELEEEAVKWRRSHSTDAFRAGRSDSIISMITKGYGEIRDGVRTWTKRAYSMRPGSRPPPSPQLTHVERMNDSVTVSTMSRVSTVDSISRPMEIREESPTSSCSGSLKEFMTAKEKRVAFRSTAFERYNELPLAERSSPVEEWSSESRNSPLLEMSRYDNVSPARPREHVINRVLAGLEPPLESPSPPPS</sequence>
<feature type="region of interest" description="Disordered" evidence="5">
    <location>
        <begin position="12"/>
        <end position="35"/>
    </location>
</feature>
<evidence type="ECO:0000256" key="5">
    <source>
        <dbReference type="SAM" id="MobiDB-lite"/>
    </source>
</evidence>
<keyword evidence="2 4" id="KW-0728">SH3 domain</keyword>
<dbReference type="InterPro" id="IPR001452">
    <property type="entry name" value="SH3_domain"/>
</dbReference>
<gene>
    <name evidence="8" type="ORF">PFISCL1PPCAC_27520</name>
</gene>
<feature type="non-terminal residue" evidence="8">
    <location>
        <position position="779"/>
    </location>
</feature>
<name>A0AAV5X147_9BILA</name>